<comment type="subcellular location">
    <subcellularLocation>
        <location evidence="1">Nucleus</location>
        <location evidence="1">Nucleolus</location>
    </subcellularLocation>
</comment>
<dbReference type="Pfam" id="PF08158">
    <property type="entry name" value="SDA1_HEAT"/>
    <property type="match status" value="1"/>
</dbReference>
<comment type="similarity">
    <text evidence="1">Belongs to the SDA1 family.</text>
</comment>
<feature type="compositionally biased region" description="Basic and acidic residues" evidence="2">
    <location>
        <begin position="369"/>
        <end position="380"/>
    </location>
</feature>
<feature type="region of interest" description="Disordered" evidence="2">
    <location>
        <begin position="564"/>
        <end position="621"/>
    </location>
</feature>
<evidence type="ECO:0000256" key="1">
    <source>
        <dbReference type="RuleBase" id="RU365057"/>
    </source>
</evidence>
<reference evidence="4" key="1">
    <citation type="submission" date="2021-11" db="EMBL/GenBank/DDBJ databases">
        <authorList>
            <consortium name="Genoscope - CEA"/>
            <person name="William W."/>
        </authorList>
    </citation>
    <scope>NUCLEOTIDE SEQUENCE</scope>
</reference>
<dbReference type="GO" id="GO:0042273">
    <property type="term" value="P:ribosomal large subunit biogenesis"/>
    <property type="evidence" value="ECO:0007669"/>
    <property type="project" value="UniProtKB-UniRule"/>
</dbReference>
<keyword evidence="1" id="KW-0690">Ribosome biogenesis</keyword>
<feature type="region of interest" description="Disordered" evidence="2">
    <location>
        <begin position="164"/>
        <end position="198"/>
    </location>
</feature>
<gene>
    <name evidence="4" type="ORF">PECAL_5P01150</name>
</gene>
<evidence type="ECO:0000313" key="5">
    <source>
        <dbReference type="Proteomes" id="UP000789595"/>
    </source>
</evidence>
<keyword evidence="1" id="KW-0813">Transport</keyword>
<protein>
    <recommendedName>
        <fullName evidence="1">Protein SDA1</fullName>
    </recommendedName>
</protein>
<dbReference type="GO" id="GO:0000055">
    <property type="term" value="P:ribosomal large subunit export from nucleus"/>
    <property type="evidence" value="ECO:0007669"/>
    <property type="project" value="UniProtKB-UniRule"/>
</dbReference>
<proteinExistence type="inferred from homology"/>
<keyword evidence="1" id="KW-0539">Nucleus</keyword>
<dbReference type="PANTHER" id="PTHR12730:SF0">
    <property type="entry name" value="PROTEIN SDA1 HOMOLOG"/>
    <property type="match status" value="1"/>
</dbReference>
<organism evidence="4 5">
    <name type="scientific">Pelagomonas calceolata</name>
    <dbReference type="NCBI Taxonomy" id="35677"/>
    <lineage>
        <taxon>Eukaryota</taxon>
        <taxon>Sar</taxon>
        <taxon>Stramenopiles</taxon>
        <taxon>Ochrophyta</taxon>
        <taxon>Pelagophyceae</taxon>
        <taxon>Pelagomonadales</taxon>
        <taxon>Pelagomonadaceae</taxon>
        <taxon>Pelagomonas</taxon>
    </lineage>
</organism>
<feature type="compositionally biased region" description="Basic residues" evidence="2">
    <location>
        <begin position="587"/>
        <end position="602"/>
    </location>
</feature>
<dbReference type="PANTHER" id="PTHR12730">
    <property type="entry name" value="HSDA/SDA1-RELATED"/>
    <property type="match status" value="1"/>
</dbReference>
<dbReference type="AlphaFoldDB" id="A0A8J2SXW2"/>
<dbReference type="InterPro" id="IPR012977">
    <property type="entry name" value="SDA1_N"/>
</dbReference>
<feature type="compositionally biased region" description="Basic residues" evidence="2">
    <location>
        <begin position="169"/>
        <end position="192"/>
    </location>
</feature>
<comment type="function">
    <text evidence="1">Required for 60S pre-ribosomal subunits export to the cytoplasm.</text>
</comment>
<dbReference type="EMBL" id="CAKKNE010000005">
    <property type="protein sequence ID" value="CAH0375584.1"/>
    <property type="molecule type" value="Genomic_DNA"/>
</dbReference>
<dbReference type="Proteomes" id="UP000789595">
    <property type="component" value="Unassembled WGS sequence"/>
</dbReference>
<feature type="region of interest" description="Disordered" evidence="2">
    <location>
        <begin position="426"/>
        <end position="504"/>
    </location>
</feature>
<feature type="compositionally biased region" description="Acidic residues" evidence="2">
    <location>
        <begin position="454"/>
        <end position="498"/>
    </location>
</feature>
<evidence type="ECO:0000256" key="2">
    <source>
        <dbReference type="SAM" id="MobiDB-lite"/>
    </source>
</evidence>
<dbReference type="GO" id="GO:0015031">
    <property type="term" value="P:protein transport"/>
    <property type="evidence" value="ECO:0007669"/>
    <property type="project" value="UniProtKB-KW"/>
</dbReference>
<dbReference type="GO" id="GO:0005730">
    <property type="term" value="C:nucleolus"/>
    <property type="evidence" value="ECO:0007669"/>
    <property type="project" value="UniProtKB-SubCell"/>
</dbReference>
<evidence type="ECO:0000259" key="3">
    <source>
        <dbReference type="Pfam" id="PF08158"/>
    </source>
</evidence>
<accession>A0A8J2SXW2</accession>
<keyword evidence="5" id="KW-1185">Reference proteome</keyword>
<dbReference type="InterPro" id="IPR027312">
    <property type="entry name" value="Sda1"/>
</dbReference>
<name>A0A8J2SXW2_9STRA</name>
<sequence length="621" mass="69008">MKVRQHSLPVLQNLLKRDPSAYREEFEAIWRQYLAALRRVSIGRRFLADHVVRDCKKASSGTLGRNLRRCVFKAAEDQSEANSAASARVAVDVLVRLYACGSWTDAATVNCLGRCAADERARVALGAVYFFLGVDRAPVLDSESSENENEGEKGRDLKNALKAVDEHKHSKKTRARARQTKRAKKAAKKKALGKSERAEPKFPAMQLLDDPHRLCDALLARARRQVDAFEQRVARLDLCSRVACTHRLQLVAFYSYMRRYLKPSQEQAPRLLALFAQACHELVPPDELVPIIRHVADAFVSDRNASEAMALGINALREVCGRCPAVLDEPEMLGLVRDLAAYSKHRDKSVVVAARGWINIVREHHPQLLQKKDRGRDKARSKATPLSFGADVATSSVPGEDLLRLYERGQLPEEFEDVVEACNDLEGGGDGWVDVSDGEEDGAAAADNDKDGWEDADSGSDDEEDEDGWVDVDQGSDSDAESNAGSDDDGDADEEEEVAPAARVLSAEDFARIKLLKARADELKGTATNRGLLSGADIVPEAVKRRTTVEERKARQVLDREKFQLKTHAGGKTNSEKRRTKNYLMVQKKKSRLNGLKKRKLGSGKGGKQQLGRDKRKRRRL</sequence>
<evidence type="ECO:0000313" key="4">
    <source>
        <dbReference type="EMBL" id="CAH0375584.1"/>
    </source>
</evidence>
<feature type="region of interest" description="Disordered" evidence="2">
    <location>
        <begin position="369"/>
        <end position="393"/>
    </location>
</feature>
<keyword evidence="1" id="KW-0653">Protein transport</keyword>
<comment type="caution">
    <text evidence="4">The sequence shown here is derived from an EMBL/GenBank/DDBJ whole genome shotgun (WGS) entry which is preliminary data.</text>
</comment>
<dbReference type="OrthoDB" id="2196187at2759"/>
<feature type="domain" description="SDA1 N-terminal" evidence="3">
    <location>
        <begin position="44"/>
        <end position="346"/>
    </location>
</feature>